<comment type="caution">
    <text evidence="1">The sequence shown here is derived from an EMBL/GenBank/DDBJ whole genome shotgun (WGS) entry which is preliminary data.</text>
</comment>
<protein>
    <submittedName>
        <fullName evidence="1">Uncharacterized protein</fullName>
    </submittedName>
</protein>
<evidence type="ECO:0000313" key="1">
    <source>
        <dbReference type="EMBL" id="KNF06782.1"/>
    </source>
</evidence>
<dbReference type="Proteomes" id="UP000054564">
    <property type="component" value="Unassembled WGS sequence"/>
</dbReference>
<dbReference type="AlphaFoldDB" id="A0A0L0W5M0"/>
<gene>
    <name evidence="1" type="ORF">PSTG_00097</name>
</gene>
<keyword evidence="2" id="KW-1185">Reference proteome</keyword>
<proteinExistence type="predicted"/>
<reference evidence="2" key="1">
    <citation type="submission" date="2014-03" db="EMBL/GenBank/DDBJ databases">
        <title>The Genome Sequence of Puccinia striiformis f. sp. tritici PST-78.</title>
        <authorList>
            <consortium name="The Broad Institute Genome Sequencing Platform"/>
            <person name="Cuomo C."/>
            <person name="Hulbert S."/>
            <person name="Chen X."/>
            <person name="Walker B."/>
            <person name="Young S.K."/>
            <person name="Zeng Q."/>
            <person name="Gargeya S."/>
            <person name="Fitzgerald M."/>
            <person name="Haas B."/>
            <person name="Abouelleil A."/>
            <person name="Alvarado L."/>
            <person name="Arachchi H.M."/>
            <person name="Berlin A.M."/>
            <person name="Chapman S.B."/>
            <person name="Goldberg J."/>
            <person name="Griggs A."/>
            <person name="Gujja S."/>
            <person name="Hansen M."/>
            <person name="Howarth C."/>
            <person name="Imamovic A."/>
            <person name="Larimer J."/>
            <person name="McCowan C."/>
            <person name="Montmayeur A."/>
            <person name="Murphy C."/>
            <person name="Neiman D."/>
            <person name="Pearson M."/>
            <person name="Priest M."/>
            <person name="Roberts A."/>
            <person name="Saif S."/>
            <person name="Shea T."/>
            <person name="Sisk P."/>
            <person name="Sykes S."/>
            <person name="Wortman J."/>
            <person name="Nusbaum C."/>
            <person name="Birren B."/>
        </authorList>
    </citation>
    <scope>NUCLEOTIDE SEQUENCE [LARGE SCALE GENOMIC DNA]</scope>
    <source>
        <strain evidence="2">race PST-78</strain>
    </source>
</reference>
<sequence>MSTYCQPQSVSTQLSQIGTLDIIKGALTRPIKAKDKVIASQSDQYVKGFNPKDIAANWDSLSDLECATIKITLQEAFWNACHELKEAITLWIGRITIAANHLITAKQLPTDQQIADRLVGGLDNSWSSIRDTVVYPSVELSLDNTIGALEAHFVCLNGNKGTSD</sequence>
<dbReference type="EMBL" id="AJIL01000002">
    <property type="protein sequence ID" value="KNF06782.1"/>
    <property type="molecule type" value="Genomic_DNA"/>
</dbReference>
<organism evidence="1 2">
    <name type="scientific">Puccinia striiformis f. sp. tritici PST-78</name>
    <dbReference type="NCBI Taxonomy" id="1165861"/>
    <lineage>
        <taxon>Eukaryota</taxon>
        <taxon>Fungi</taxon>
        <taxon>Dikarya</taxon>
        <taxon>Basidiomycota</taxon>
        <taxon>Pucciniomycotina</taxon>
        <taxon>Pucciniomycetes</taxon>
        <taxon>Pucciniales</taxon>
        <taxon>Pucciniaceae</taxon>
        <taxon>Puccinia</taxon>
    </lineage>
</organism>
<name>A0A0L0W5M0_9BASI</name>
<dbReference type="STRING" id="1165861.A0A0L0W5M0"/>
<evidence type="ECO:0000313" key="2">
    <source>
        <dbReference type="Proteomes" id="UP000054564"/>
    </source>
</evidence>
<accession>A0A0L0W5M0</accession>